<evidence type="ECO:0000259" key="1">
    <source>
        <dbReference type="PROSITE" id="PS50181"/>
    </source>
</evidence>
<evidence type="ECO:0000313" key="2">
    <source>
        <dbReference type="EMBL" id="CAA0809763.1"/>
    </source>
</evidence>
<comment type="caution">
    <text evidence="2">The sequence shown here is derived from an EMBL/GenBank/DDBJ whole genome shotgun (WGS) entry which is preliminary data.</text>
</comment>
<dbReference type="InterPro" id="IPR001810">
    <property type="entry name" value="F-box_dom"/>
</dbReference>
<dbReference type="NCBIfam" id="TIGR01640">
    <property type="entry name" value="F_box_assoc_1"/>
    <property type="match status" value="1"/>
</dbReference>
<feature type="domain" description="F-box" evidence="1">
    <location>
        <begin position="1"/>
        <end position="42"/>
    </location>
</feature>
<dbReference type="SUPFAM" id="SSF81383">
    <property type="entry name" value="F-box domain"/>
    <property type="match status" value="1"/>
</dbReference>
<dbReference type="CDD" id="cd22157">
    <property type="entry name" value="F-box_AtFBW1-like"/>
    <property type="match status" value="1"/>
</dbReference>
<name>A0A9N7R3J9_STRHE</name>
<dbReference type="InterPro" id="IPR036047">
    <property type="entry name" value="F-box-like_dom_sf"/>
</dbReference>
<dbReference type="Gene3D" id="1.20.1280.50">
    <property type="match status" value="1"/>
</dbReference>
<proteinExistence type="predicted"/>
<reference evidence="2" key="1">
    <citation type="submission" date="2019-12" db="EMBL/GenBank/DDBJ databases">
        <authorList>
            <person name="Scholes J."/>
        </authorList>
    </citation>
    <scope>NUCLEOTIDE SEQUENCE</scope>
</reference>
<sequence length="412" mass="46829">MDLSRDLLVEILVRLPAQALVRLMTVCKSWKSIITSSEFCSLHLSRNRHTSKILLITRDRGQCNGDNDNVPKEWYLLLNNDEHLPADPSWLVPFDFPCFQCQDLTSQHILGSINGLICISLIPYYLWGDVEANIPIVLWNPTIRRYIRLPNPTFSYTCNSSIEFGYDATTDDYKVMVIRRVGGSTTTTTPALEFHIYSLNSHAWRGGFKICPPAGTGERGDRRLFGSTGALAGGKMHWIVSNEINYDEVELDEMELLCKRSLYSFDVAEEVFAEMALPEEELAHDKVSTDPIITVVRDSLHLVQGTLGLPMYWTIWVKMDAGGSCDMYWKKLYRVDVTAIFVCFLKNGEYLMDKYPPHPSTGVVDDDHGVLAAYDPRARQFKDLEPLSLSQQRAFGSVRSFNHQESLVLLDR</sequence>
<dbReference type="PANTHER" id="PTHR31672">
    <property type="entry name" value="BNACNNG10540D PROTEIN"/>
    <property type="match status" value="1"/>
</dbReference>
<dbReference type="Pfam" id="PF07734">
    <property type="entry name" value="FBA_1"/>
    <property type="match status" value="1"/>
</dbReference>
<gene>
    <name evidence="2" type="ORF">SHERM_11674</name>
</gene>
<dbReference type="InterPro" id="IPR006527">
    <property type="entry name" value="F-box-assoc_dom_typ1"/>
</dbReference>
<organism evidence="2 3">
    <name type="scientific">Striga hermonthica</name>
    <name type="common">Purple witchweed</name>
    <name type="synonym">Buchnera hermonthica</name>
    <dbReference type="NCBI Taxonomy" id="68872"/>
    <lineage>
        <taxon>Eukaryota</taxon>
        <taxon>Viridiplantae</taxon>
        <taxon>Streptophyta</taxon>
        <taxon>Embryophyta</taxon>
        <taxon>Tracheophyta</taxon>
        <taxon>Spermatophyta</taxon>
        <taxon>Magnoliopsida</taxon>
        <taxon>eudicotyledons</taxon>
        <taxon>Gunneridae</taxon>
        <taxon>Pentapetalae</taxon>
        <taxon>asterids</taxon>
        <taxon>lamiids</taxon>
        <taxon>Lamiales</taxon>
        <taxon>Orobanchaceae</taxon>
        <taxon>Buchnereae</taxon>
        <taxon>Striga</taxon>
    </lineage>
</organism>
<dbReference type="InterPro" id="IPR050796">
    <property type="entry name" value="SCF_F-box_component"/>
</dbReference>
<protein>
    <recommendedName>
        <fullName evidence="1">F-box domain-containing protein</fullName>
    </recommendedName>
</protein>
<dbReference type="OrthoDB" id="5314306at2759"/>
<dbReference type="AlphaFoldDB" id="A0A9N7R3J9"/>
<dbReference type="Pfam" id="PF00646">
    <property type="entry name" value="F-box"/>
    <property type="match status" value="1"/>
</dbReference>
<dbReference type="InterPro" id="IPR017451">
    <property type="entry name" value="F-box-assoc_interact_dom"/>
</dbReference>
<accession>A0A9N7R3J9</accession>
<keyword evidence="3" id="KW-1185">Reference proteome</keyword>
<dbReference type="EMBL" id="CACSLK010004199">
    <property type="protein sequence ID" value="CAA0809763.1"/>
    <property type="molecule type" value="Genomic_DNA"/>
</dbReference>
<evidence type="ECO:0000313" key="3">
    <source>
        <dbReference type="Proteomes" id="UP001153555"/>
    </source>
</evidence>
<dbReference type="PROSITE" id="PS50181">
    <property type="entry name" value="FBOX"/>
    <property type="match status" value="1"/>
</dbReference>
<dbReference type="SMART" id="SM00256">
    <property type="entry name" value="FBOX"/>
    <property type="match status" value="1"/>
</dbReference>
<dbReference type="Proteomes" id="UP001153555">
    <property type="component" value="Unassembled WGS sequence"/>
</dbReference>
<dbReference type="PANTHER" id="PTHR31672:SF10">
    <property type="entry name" value="F-BOX DOMAIN-CONTAINING PROTEIN"/>
    <property type="match status" value="1"/>
</dbReference>